<dbReference type="EMBL" id="LC114487">
    <property type="protein sequence ID" value="BAU68279.1"/>
    <property type="molecule type" value="Genomic_DNA"/>
</dbReference>
<proteinExistence type="predicted"/>
<dbReference type="AlphaFoldDB" id="A0A146F1C7"/>
<sequence length="63" mass="7514">MEGFWKQKHNLCFIVAILSLITYFIRHNSNNTIWLVLFFAWLSFGFTAMARKKDKEKSKNSNK</sequence>
<name>A0A146F1C7_ENTFL</name>
<organism evidence="1">
    <name type="scientific">Enterococcus faecalis</name>
    <name type="common">Streptococcus faecalis</name>
    <dbReference type="NCBI Taxonomy" id="1351"/>
    <lineage>
        <taxon>Bacteria</taxon>
        <taxon>Bacillati</taxon>
        <taxon>Bacillota</taxon>
        <taxon>Bacilli</taxon>
        <taxon>Lactobacillales</taxon>
        <taxon>Enterococcaceae</taxon>
        <taxon>Enterococcus</taxon>
    </lineage>
</organism>
<protein>
    <submittedName>
        <fullName evidence="1">Uncharacterized protein</fullName>
    </submittedName>
</protein>
<dbReference type="RefSeq" id="WP_010717230.1">
    <property type="nucleotide sequence ID" value="NZ_CP053181.1"/>
</dbReference>
<geneLocation type="plasmid" evidence="1">
    <name>pYI12</name>
</geneLocation>
<reference evidence="1" key="1">
    <citation type="submission" date="2016-01" db="EMBL/GenBank/DDBJ databases">
        <title>Analysis of Bac41 encoded on the pheromone-responsive plasmid pYI12.</title>
        <authorList>
            <person name="Tomita H."/>
            <person name="Kurushima J."/>
        </authorList>
    </citation>
    <scope>NUCLEOTIDE SEQUENCE</scope>
    <source>
        <strain evidence="1">YI712</strain>
        <plasmid evidence="1">pYI12</plasmid>
    </source>
</reference>
<accession>A0A146F1C7</accession>
<keyword evidence="1" id="KW-0614">Plasmid</keyword>
<evidence type="ECO:0000313" key="1">
    <source>
        <dbReference type="EMBL" id="BAU68279.1"/>
    </source>
</evidence>